<evidence type="ECO:0000256" key="4">
    <source>
        <dbReference type="ARBA" id="ARBA00004406"/>
    </source>
</evidence>
<comment type="subcellular location">
    <subcellularLocation>
        <location evidence="4">Endoplasmic reticulum membrane</location>
        <topology evidence="4">Peripheral membrane protein</topology>
    </subcellularLocation>
    <subcellularLocation>
        <location evidence="3">Microsome membrane</location>
        <topology evidence="3">Peripheral membrane protein</topology>
    </subcellularLocation>
</comment>
<dbReference type="PANTHER" id="PTHR24300">
    <property type="entry name" value="CYTOCHROME P450 508A4-RELATED"/>
    <property type="match status" value="1"/>
</dbReference>
<keyword evidence="13" id="KW-0472">Membrane</keyword>
<protein>
    <recommendedName>
        <fullName evidence="16">Cytochrome P450</fullName>
    </recommendedName>
</protein>
<evidence type="ECO:0000313" key="14">
    <source>
        <dbReference type="EMBL" id="KAL3275506.1"/>
    </source>
</evidence>
<evidence type="ECO:0000256" key="10">
    <source>
        <dbReference type="ARBA" id="ARBA00023002"/>
    </source>
</evidence>
<dbReference type="InterPro" id="IPR002401">
    <property type="entry name" value="Cyt_P450_E_grp-I"/>
</dbReference>
<dbReference type="GO" id="GO:0005789">
    <property type="term" value="C:endoplasmic reticulum membrane"/>
    <property type="evidence" value="ECO:0007669"/>
    <property type="project" value="UniProtKB-SubCell"/>
</dbReference>
<comment type="similarity">
    <text evidence="5">Belongs to the cytochrome P450 family.</text>
</comment>
<evidence type="ECO:0000256" key="7">
    <source>
        <dbReference type="ARBA" id="ARBA00022723"/>
    </source>
</evidence>
<dbReference type="Pfam" id="PF00067">
    <property type="entry name" value="p450"/>
    <property type="match status" value="1"/>
</dbReference>
<keyword evidence="9" id="KW-0492">Microsome</keyword>
<evidence type="ECO:0000256" key="11">
    <source>
        <dbReference type="ARBA" id="ARBA00023004"/>
    </source>
</evidence>
<dbReference type="GO" id="GO:0046872">
    <property type="term" value="F:metal ion binding"/>
    <property type="evidence" value="ECO:0007669"/>
    <property type="project" value="UniProtKB-KW"/>
</dbReference>
<accession>A0ABD2N9Z7</accession>
<dbReference type="Proteomes" id="UP001516400">
    <property type="component" value="Unassembled WGS sequence"/>
</dbReference>
<dbReference type="SUPFAM" id="SSF48264">
    <property type="entry name" value="Cytochrome P450"/>
    <property type="match status" value="1"/>
</dbReference>
<dbReference type="PANTHER" id="PTHR24300:SF376">
    <property type="entry name" value="CYTOCHROME P450 15A1"/>
    <property type="match status" value="1"/>
</dbReference>
<dbReference type="Gene3D" id="1.10.630.10">
    <property type="entry name" value="Cytochrome P450"/>
    <property type="match status" value="1"/>
</dbReference>
<keyword evidence="10" id="KW-0560">Oxidoreductase</keyword>
<evidence type="ECO:0008006" key="16">
    <source>
        <dbReference type="Google" id="ProtNLM"/>
    </source>
</evidence>
<proteinExistence type="inferred from homology"/>
<evidence type="ECO:0000256" key="12">
    <source>
        <dbReference type="ARBA" id="ARBA00023033"/>
    </source>
</evidence>
<comment type="function">
    <text evidence="2">May be involved in the metabolism of insect hormones and in the breakdown of synthetic insecticides.</text>
</comment>
<dbReference type="InterPro" id="IPR036396">
    <property type="entry name" value="Cyt_P450_sf"/>
</dbReference>
<keyword evidence="8" id="KW-0256">Endoplasmic reticulum</keyword>
<evidence type="ECO:0000313" key="15">
    <source>
        <dbReference type="Proteomes" id="UP001516400"/>
    </source>
</evidence>
<keyword evidence="7" id="KW-0479">Metal-binding</keyword>
<sequence length="344" mass="40233">MIFFLLCLIITFLVILFYLDVKKPKNYPPGPQWLPIVGNLLQFRNLLKVFGYHHLVWQELYAKYGEVVGTKLGRKLVVTVFGEEAVGQILTREEFEGRPDGFIFRLRTFGKRQGLVFSEGDLWKRQRRFSVQRLKKFGYGGKQMVENVEEEVDQLMKMFHEKSSEPLFMHNAFDVSVINVLWTMIAGERFDLEDAKLKQLMEIIHDAFRMLDMSGGVLNQMPFLRFIAPQSTGFRKMMEVNQRLWDFLKETIEEHKTNFFAEHPRDLIDSFLQEMSVKNETFTDEQLIAVSLDLLMAGSETTSNTLSFAVIYMLEYPEVMKRVQSELDQVVGRNRKPTLHDSTE</sequence>
<evidence type="ECO:0000256" key="2">
    <source>
        <dbReference type="ARBA" id="ARBA00003690"/>
    </source>
</evidence>
<keyword evidence="11" id="KW-0408">Iron</keyword>
<keyword evidence="15" id="KW-1185">Reference proteome</keyword>
<keyword evidence="6" id="KW-0349">Heme</keyword>
<dbReference type="EMBL" id="JABFTP020000083">
    <property type="protein sequence ID" value="KAL3275506.1"/>
    <property type="molecule type" value="Genomic_DNA"/>
</dbReference>
<name>A0ABD2N9Z7_9CUCU</name>
<evidence type="ECO:0000256" key="1">
    <source>
        <dbReference type="ARBA" id="ARBA00001971"/>
    </source>
</evidence>
<dbReference type="InterPro" id="IPR001128">
    <property type="entry name" value="Cyt_P450"/>
</dbReference>
<dbReference type="GO" id="GO:0004497">
    <property type="term" value="F:monooxygenase activity"/>
    <property type="evidence" value="ECO:0007669"/>
    <property type="project" value="UniProtKB-KW"/>
</dbReference>
<evidence type="ECO:0000256" key="9">
    <source>
        <dbReference type="ARBA" id="ARBA00022848"/>
    </source>
</evidence>
<dbReference type="AlphaFoldDB" id="A0ABD2N9Z7"/>
<gene>
    <name evidence="14" type="ORF">HHI36_020266</name>
</gene>
<organism evidence="14 15">
    <name type="scientific">Cryptolaemus montrouzieri</name>
    <dbReference type="NCBI Taxonomy" id="559131"/>
    <lineage>
        <taxon>Eukaryota</taxon>
        <taxon>Metazoa</taxon>
        <taxon>Ecdysozoa</taxon>
        <taxon>Arthropoda</taxon>
        <taxon>Hexapoda</taxon>
        <taxon>Insecta</taxon>
        <taxon>Pterygota</taxon>
        <taxon>Neoptera</taxon>
        <taxon>Endopterygota</taxon>
        <taxon>Coleoptera</taxon>
        <taxon>Polyphaga</taxon>
        <taxon>Cucujiformia</taxon>
        <taxon>Coccinelloidea</taxon>
        <taxon>Coccinellidae</taxon>
        <taxon>Scymninae</taxon>
        <taxon>Scymnini</taxon>
        <taxon>Cryptolaemus</taxon>
    </lineage>
</organism>
<evidence type="ECO:0000256" key="13">
    <source>
        <dbReference type="ARBA" id="ARBA00023136"/>
    </source>
</evidence>
<evidence type="ECO:0000256" key="3">
    <source>
        <dbReference type="ARBA" id="ARBA00004174"/>
    </source>
</evidence>
<comment type="cofactor">
    <cofactor evidence="1">
        <name>heme</name>
        <dbReference type="ChEBI" id="CHEBI:30413"/>
    </cofactor>
</comment>
<dbReference type="InterPro" id="IPR050182">
    <property type="entry name" value="Cytochrome_P450_fam2"/>
</dbReference>
<comment type="caution">
    <text evidence="14">The sequence shown here is derived from an EMBL/GenBank/DDBJ whole genome shotgun (WGS) entry which is preliminary data.</text>
</comment>
<evidence type="ECO:0000256" key="8">
    <source>
        <dbReference type="ARBA" id="ARBA00022824"/>
    </source>
</evidence>
<evidence type="ECO:0000256" key="5">
    <source>
        <dbReference type="ARBA" id="ARBA00010617"/>
    </source>
</evidence>
<dbReference type="FunFam" id="1.10.630.10:FF:000238">
    <property type="entry name" value="Cytochrome P450 2A6"/>
    <property type="match status" value="1"/>
</dbReference>
<reference evidence="14 15" key="1">
    <citation type="journal article" date="2021" name="BMC Biol.">
        <title>Horizontally acquired antibacterial genes associated with adaptive radiation of ladybird beetles.</title>
        <authorList>
            <person name="Li H.S."/>
            <person name="Tang X.F."/>
            <person name="Huang Y.H."/>
            <person name="Xu Z.Y."/>
            <person name="Chen M.L."/>
            <person name="Du X.Y."/>
            <person name="Qiu B.Y."/>
            <person name="Chen P.T."/>
            <person name="Zhang W."/>
            <person name="Slipinski A."/>
            <person name="Escalona H.E."/>
            <person name="Waterhouse R.M."/>
            <person name="Zwick A."/>
            <person name="Pang H."/>
        </authorList>
    </citation>
    <scope>NUCLEOTIDE SEQUENCE [LARGE SCALE GENOMIC DNA]</scope>
    <source>
        <strain evidence="14">SYSU2018</strain>
    </source>
</reference>
<keyword evidence="12" id="KW-0503">Monooxygenase</keyword>
<dbReference type="PRINTS" id="PR00463">
    <property type="entry name" value="EP450I"/>
</dbReference>
<evidence type="ECO:0000256" key="6">
    <source>
        <dbReference type="ARBA" id="ARBA00022617"/>
    </source>
</evidence>